<evidence type="ECO:0000256" key="2">
    <source>
        <dbReference type="ARBA" id="ARBA00022771"/>
    </source>
</evidence>
<dbReference type="AlphaFoldDB" id="A0AA39HXV0"/>
<reference evidence="7" key="1">
    <citation type="submission" date="2023-06" db="EMBL/GenBank/DDBJ databases">
        <title>Genomic analysis of the entomopathogenic nematode Steinernema hermaphroditum.</title>
        <authorList>
            <person name="Schwarz E.M."/>
            <person name="Heppert J.K."/>
            <person name="Baniya A."/>
            <person name="Schwartz H.T."/>
            <person name="Tan C.-H."/>
            <person name="Antoshechkin I."/>
            <person name="Sternberg P.W."/>
            <person name="Goodrich-Blair H."/>
            <person name="Dillman A.R."/>
        </authorList>
    </citation>
    <scope>NUCLEOTIDE SEQUENCE</scope>
    <source>
        <strain evidence="7">PS9179</strain>
        <tissue evidence="7">Whole animal</tissue>
    </source>
</reference>
<proteinExistence type="predicted"/>
<dbReference type="InterPro" id="IPR013083">
    <property type="entry name" value="Znf_RING/FYVE/PHD"/>
</dbReference>
<keyword evidence="1" id="KW-0479">Metal-binding</keyword>
<evidence type="ECO:0000313" key="7">
    <source>
        <dbReference type="EMBL" id="KAK0414111.1"/>
    </source>
</evidence>
<dbReference type="PANTHER" id="PTHR45931:SF3">
    <property type="entry name" value="RING ZINC FINGER-CONTAINING PROTEIN"/>
    <property type="match status" value="1"/>
</dbReference>
<dbReference type="GO" id="GO:0061630">
    <property type="term" value="F:ubiquitin protein ligase activity"/>
    <property type="evidence" value="ECO:0007669"/>
    <property type="project" value="TreeGrafter"/>
</dbReference>
<keyword evidence="2 4" id="KW-0863">Zinc-finger</keyword>
<organism evidence="7 8">
    <name type="scientific">Steinernema hermaphroditum</name>
    <dbReference type="NCBI Taxonomy" id="289476"/>
    <lineage>
        <taxon>Eukaryota</taxon>
        <taxon>Metazoa</taxon>
        <taxon>Ecdysozoa</taxon>
        <taxon>Nematoda</taxon>
        <taxon>Chromadorea</taxon>
        <taxon>Rhabditida</taxon>
        <taxon>Tylenchina</taxon>
        <taxon>Panagrolaimomorpha</taxon>
        <taxon>Strongyloidoidea</taxon>
        <taxon>Steinernematidae</taxon>
        <taxon>Steinernema</taxon>
    </lineage>
</organism>
<keyword evidence="8" id="KW-1185">Reference proteome</keyword>
<evidence type="ECO:0000256" key="1">
    <source>
        <dbReference type="ARBA" id="ARBA00022723"/>
    </source>
</evidence>
<evidence type="ECO:0000256" key="3">
    <source>
        <dbReference type="ARBA" id="ARBA00022833"/>
    </source>
</evidence>
<sequence>MSTSSTCAICLSDFVERVEIAKTPCGHFYHIECINRALVESRRCPYCRADVVGVERIQANTRTQPTGSQFGRLHPPTQRPTCSGPLPGTALYPNDVVVRLGNSLTMADQLQHIERLLVEQEETPGRILLNLLALLSTSRQE</sequence>
<keyword evidence="3" id="KW-0862">Zinc</keyword>
<evidence type="ECO:0000256" key="5">
    <source>
        <dbReference type="SAM" id="MobiDB-lite"/>
    </source>
</evidence>
<dbReference type="SMART" id="SM00184">
    <property type="entry name" value="RING"/>
    <property type="match status" value="1"/>
</dbReference>
<dbReference type="Gene3D" id="3.30.40.10">
    <property type="entry name" value="Zinc/RING finger domain, C3HC4 (zinc finger)"/>
    <property type="match status" value="1"/>
</dbReference>
<evidence type="ECO:0000256" key="4">
    <source>
        <dbReference type="PROSITE-ProRule" id="PRU00175"/>
    </source>
</evidence>
<accession>A0AA39HXV0</accession>
<comment type="caution">
    <text evidence="7">The sequence shown here is derived from an EMBL/GenBank/DDBJ whole genome shotgun (WGS) entry which is preliminary data.</text>
</comment>
<dbReference type="InterPro" id="IPR051834">
    <property type="entry name" value="RING_finger_E3_ligase"/>
</dbReference>
<dbReference type="SUPFAM" id="SSF57850">
    <property type="entry name" value="RING/U-box"/>
    <property type="match status" value="1"/>
</dbReference>
<gene>
    <name evidence="7" type="ORF">QR680_007151</name>
</gene>
<protein>
    <recommendedName>
        <fullName evidence="6">RING-type domain-containing protein</fullName>
    </recommendedName>
</protein>
<dbReference type="Pfam" id="PF13639">
    <property type="entry name" value="zf-RING_2"/>
    <property type="match status" value="1"/>
</dbReference>
<dbReference type="PROSITE" id="PS50089">
    <property type="entry name" value="ZF_RING_2"/>
    <property type="match status" value="1"/>
</dbReference>
<evidence type="ECO:0000259" key="6">
    <source>
        <dbReference type="PROSITE" id="PS50089"/>
    </source>
</evidence>
<evidence type="ECO:0000313" key="8">
    <source>
        <dbReference type="Proteomes" id="UP001175271"/>
    </source>
</evidence>
<dbReference type="GO" id="GO:0006511">
    <property type="term" value="P:ubiquitin-dependent protein catabolic process"/>
    <property type="evidence" value="ECO:0007669"/>
    <property type="project" value="TreeGrafter"/>
</dbReference>
<name>A0AA39HXV0_9BILA</name>
<dbReference type="GO" id="GO:0005634">
    <property type="term" value="C:nucleus"/>
    <property type="evidence" value="ECO:0007669"/>
    <property type="project" value="TreeGrafter"/>
</dbReference>
<dbReference type="EMBL" id="JAUCMV010000003">
    <property type="protein sequence ID" value="KAK0414111.1"/>
    <property type="molecule type" value="Genomic_DNA"/>
</dbReference>
<dbReference type="PANTHER" id="PTHR45931">
    <property type="entry name" value="SI:CH211-59O9.10"/>
    <property type="match status" value="1"/>
</dbReference>
<dbReference type="GO" id="GO:0008270">
    <property type="term" value="F:zinc ion binding"/>
    <property type="evidence" value="ECO:0007669"/>
    <property type="project" value="UniProtKB-KW"/>
</dbReference>
<feature type="domain" description="RING-type" evidence="6">
    <location>
        <begin position="7"/>
        <end position="48"/>
    </location>
</feature>
<dbReference type="InterPro" id="IPR001841">
    <property type="entry name" value="Znf_RING"/>
</dbReference>
<dbReference type="Proteomes" id="UP001175271">
    <property type="component" value="Unassembled WGS sequence"/>
</dbReference>
<feature type="region of interest" description="Disordered" evidence="5">
    <location>
        <begin position="64"/>
        <end position="85"/>
    </location>
</feature>